<dbReference type="InterPro" id="IPR006558">
    <property type="entry name" value="LamG-like"/>
</dbReference>
<gene>
    <name evidence="8" type="ORF">DW780_13320</name>
    <name evidence="7" type="ORF">GAN91_16405</name>
    <name evidence="6" type="ORF">GAN93_10035</name>
    <name evidence="5" type="ORF">GAO51_06040</name>
</gene>
<dbReference type="Pfam" id="PF08522">
    <property type="entry name" value="BT_3987-like_N"/>
    <property type="match status" value="1"/>
</dbReference>
<evidence type="ECO:0000313" key="10">
    <source>
        <dbReference type="Proteomes" id="UP000436858"/>
    </source>
</evidence>
<dbReference type="GO" id="GO:0004553">
    <property type="term" value="F:hydrolase activity, hydrolyzing O-glycosyl compounds"/>
    <property type="evidence" value="ECO:0007669"/>
    <property type="project" value="UniProtKB-ARBA"/>
</dbReference>
<dbReference type="Proteomes" id="UP000284785">
    <property type="component" value="Unassembled WGS sequence"/>
</dbReference>
<evidence type="ECO:0000256" key="2">
    <source>
        <dbReference type="ARBA" id="ARBA00023157"/>
    </source>
</evidence>
<evidence type="ECO:0000313" key="7">
    <source>
        <dbReference type="EMBL" id="KAB4479819.1"/>
    </source>
</evidence>
<reference evidence="10 11" key="2">
    <citation type="journal article" date="2019" name="Nat. Med.">
        <title>A library of human gut bacterial isolates paired with longitudinal multiomics data enables mechanistic microbiome research.</title>
        <authorList>
            <person name="Poyet M."/>
            <person name="Groussin M."/>
            <person name="Gibbons S.M."/>
            <person name="Avila-Pacheco J."/>
            <person name="Jiang X."/>
            <person name="Kearney S.M."/>
            <person name="Perrotta A.R."/>
            <person name="Berdy B."/>
            <person name="Zhao S."/>
            <person name="Lieberman T.D."/>
            <person name="Swanson P.K."/>
            <person name="Smith M."/>
            <person name="Roesemann S."/>
            <person name="Alexander J.E."/>
            <person name="Rich S.A."/>
            <person name="Livny J."/>
            <person name="Vlamakis H."/>
            <person name="Clish C."/>
            <person name="Bullock K."/>
            <person name="Deik A."/>
            <person name="Scott J."/>
            <person name="Pierce K.A."/>
            <person name="Xavier R.J."/>
            <person name="Alm E.J."/>
        </authorList>
    </citation>
    <scope>NUCLEOTIDE SEQUENCE [LARGE SCALE GENOMIC DNA]</scope>
    <source>
        <strain evidence="7 10">BIOML-A162</strain>
        <strain evidence="6 12">BIOML-A165</strain>
        <strain evidence="5 11">BIOML-A188</strain>
    </source>
</reference>
<dbReference type="GO" id="GO:0005975">
    <property type="term" value="P:carbohydrate metabolic process"/>
    <property type="evidence" value="ECO:0007669"/>
    <property type="project" value="UniProtKB-ARBA"/>
</dbReference>
<reference evidence="8 9" key="1">
    <citation type="submission" date="2018-08" db="EMBL/GenBank/DDBJ databases">
        <title>A genome reference for cultivated species of the human gut microbiota.</title>
        <authorList>
            <person name="Zou Y."/>
            <person name="Xue W."/>
            <person name="Luo G."/>
        </authorList>
    </citation>
    <scope>NUCLEOTIDE SEQUENCE [LARGE SCALE GENOMIC DNA]</scope>
    <source>
        <strain evidence="8 9">AM30-26</strain>
    </source>
</reference>
<dbReference type="InterPro" id="IPR013320">
    <property type="entry name" value="ConA-like_dom_sf"/>
</dbReference>
<feature type="signal peptide" evidence="3">
    <location>
        <begin position="1"/>
        <end position="22"/>
    </location>
</feature>
<dbReference type="PROSITE" id="PS51257">
    <property type="entry name" value="PROKAR_LIPOPROTEIN"/>
    <property type="match status" value="1"/>
</dbReference>
<dbReference type="AlphaFoldDB" id="A0A139K1R2"/>
<dbReference type="Gene3D" id="2.60.120.200">
    <property type="match status" value="1"/>
</dbReference>
<protein>
    <submittedName>
        <fullName evidence="8">DUF1735 domain-containing protein</fullName>
    </submittedName>
</protein>
<evidence type="ECO:0000313" key="5">
    <source>
        <dbReference type="EMBL" id="KAB4314913.1"/>
    </source>
</evidence>
<organism evidence="8 9">
    <name type="scientific">Bacteroides thetaiotaomicron</name>
    <dbReference type="NCBI Taxonomy" id="818"/>
    <lineage>
        <taxon>Bacteria</taxon>
        <taxon>Pseudomonadati</taxon>
        <taxon>Bacteroidota</taxon>
        <taxon>Bacteroidia</taxon>
        <taxon>Bacteroidales</taxon>
        <taxon>Bacteroidaceae</taxon>
        <taxon>Bacteroides</taxon>
    </lineage>
</organism>
<dbReference type="RefSeq" id="WP_011109247.1">
    <property type="nucleotide sequence ID" value="NZ_CABJDH010000002.1"/>
</dbReference>
<dbReference type="SUPFAM" id="SSF49899">
    <property type="entry name" value="Concanavalin A-like lectins/glucanases"/>
    <property type="match status" value="1"/>
</dbReference>
<keyword evidence="2" id="KW-1015">Disulfide bond</keyword>
<name>A0A139K1R2_BACT4</name>
<evidence type="ECO:0000313" key="9">
    <source>
        <dbReference type="Proteomes" id="UP000284785"/>
    </source>
</evidence>
<evidence type="ECO:0000313" key="6">
    <source>
        <dbReference type="EMBL" id="KAB4452947.1"/>
    </source>
</evidence>
<evidence type="ECO:0000313" key="12">
    <source>
        <dbReference type="Proteomes" id="UP000460317"/>
    </source>
</evidence>
<sequence length="391" mass="43658">MKRIKILYAGALVALSFSSVGCNDSESDLLEPKLYFESNVIRVEVEADTYECELVSRLSTMVKSNVNVNYQVGGQDLVDDYNHKHGTTGQLLATDNYEMTGTSSTIKAGELYADPCGLSVKNITKGEDGVTYILPVIVNSTDIEKISSSSVTYIVVRKPIIIDKVYRINPGWLDVRLPTAYKTMGSVTYEALVYAERWKNLGTIMGNEGTLIMRTGDLNHPDNELQMAGSVALQMPDVSIFLLNQWYHVAFTYDASAGMATLYLNGEKIAEKTVGSLTFDLNERFCIGYAYDYDRNRKWNGFMSEVRLWSVARTANQIRENMMFVDSGSDGLVGYWKLNGEDIEQRDGVWYVLDQSPNHNDATSNNGLRGETGGSQSFVEPTVVDMRVRLE</sequence>
<dbReference type="OMA" id="ESAWNIS"/>
<dbReference type="Proteomes" id="UP000436858">
    <property type="component" value="Unassembled WGS sequence"/>
</dbReference>
<dbReference type="Proteomes" id="UP000460317">
    <property type="component" value="Unassembled WGS sequence"/>
</dbReference>
<proteinExistence type="predicted"/>
<dbReference type="EMBL" id="QSJP01000011">
    <property type="protein sequence ID" value="RHD87273.1"/>
    <property type="molecule type" value="Genomic_DNA"/>
</dbReference>
<evidence type="ECO:0000256" key="1">
    <source>
        <dbReference type="ARBA" id="ARBA00022729"/>
    </source>
</evidence>
<dbReference type="DNASU" id="1073997"/>
<dbReference type="EMBL" id="WCSB01000007">
    <property type="protein sequence ID" value="KAB4452947.1"/>
    <property type="molecule type" value="Genomic_DNA"/>
</dbReference>
<dbReference type="Gene3D" id="2.60.40.1740">
    <property type="entry name" value="hypothetical protein (bacova_03559)"/>
    <property type="match status" value="1"/>
</dbReference>
<dbReference type="SMART" id="SM00560">
    <property type="entry name" value="LamGL"/>
    <property type="match status" value="1"/>
</dbReference>
<dbReference type="Proteomes" id="UP000440614">
    <property type="component" value="Unassembled WGS sequence"/>
</dbReference>
<feature type="domain" description="LamG-like jellyroll fold" evidence="4">
    <location>
        <begin position="185"/>
        <end position="316"/>
    </location>
</feature>
<dbReference type="EMBL" id="WCSY01000004">
    <property type="protein sequence ID" value="KAB4314913.1"/>
    <property type="molecule type" value="Genomic_DNA"/>
</dbReference>
<dbReference type="GeneID" id="60925582"/>
<evidence type="ECO:0000256" key="3">
    <source>
        <dbReference type="SAM" id="SignalP"/>
    </source>
</evidence>
<dbReference type="EMBL" id="WCRY01000016">
    <property type="protein sequence ID" value="KAB4479819.1"/>
    <property type="molecule type" value="Genomic_DNA"/>
</dbReference>
<dbReference type="InterPro" id="IPR013728">
    <property type="entry name" value="BT_3987-like_N"/>
</dbReference>
<accession>A0A139K1R2</accession>
<evidence type="ECO:0000313" key="11">
    <source>
        <dbReference type="Proteomes" id="UP000440614"/>
    </source>
</evidence>
<feature type="chain" id="PRO_5043134314" evidence="3">
    <location>
        <begin position="23"/>
        <end position="391"/>
    </location>
</feature>
<comment type="caution">
    <text evidence="8">The sequence shown here is derived from an EMBL/GenBank/DDBJ whole genome shotgun (WGS) entry which is preliminary data.</text>
</comment>
<dbReference type="Pfam" id="PF13385">
    <property type="entry name" value="Laminin_G_3"/>
    <property type="match status" value="1"/>
</dbReference>
<keyword evidence="1 3" id="KW-0732">Signal</keyword>
<evidence type="ECO:0000259" key="4">
    <source>
        <dbReference type="SMART" id="SM00560"/>
    </source>
</evidence>
<evidence type="ECO:0000313" key="8">
    <source>
        <dbReference type="EMBL" id="RHD87273.1"/>
    </source>
</evidence>